<organism evidence="9 10">
    <name type="scientific">Candidatus Blochmanniella camponoti</name>
    <dbReference type="NCBI Taxonomy" id="108080"/>
    <lineage>
        <taxon>Bacteria</taxon>
        <taxon>Pseudomonadati</taxon>
        <taxon>Pseudomonadota</taxon>
        <taxon>Gammaproteobacteria</taxon>
        <taxon>Enterobacterales</taxon>
        <taxon>Enterobacteriaceae</taxon>
        <taxon>ant endosymbionts</taxon>
        <taxon>Candidatus Blochmanniella</taxon>
    </lineage>
</organism>
<evidence type="ECO:0000256" key="3">
    <source>
        <dbReference type="ARBA" id="ARBA00022982"/>
    </source>
</evidence>
<evidence type="ECO:0000256" key="1">
    <source>
        <dbReference type="ARBA" id="ARBA00007787"/>
    </source>
</evidence>
<dbReference type="GO" id="GO:0015038">
    <property type="term" value="F:glutathione disulfide oxidoreductase activity"/>
    <property type="evidence" value="ECO:0007669"/>
    <property type="project" value="UniProtKB-UniRule"/>
</dbReference>
<dbReference type="PANTHER" id="PTHR45694">
    <property type="entry name" value="GLUTAREDOXIN 2"/>
    <property type="match status" value="1"/>
</dbReference>
<name>A0AAE9I6R4_9ENTR</name>
<keyword evidence="4" id="KW-0215">Deoxyribonucleotide synthesis</keyword>
<dbReference type="Gene3D" id="3.40.30.10">
    <property type="entry name" value="Glutaredoxin"/>
    <property type="match status" value="1"/>
</dbReference>
<dbReference type="PRINTS" id="PR00160">
    <property type="entry name" value="GLUTAREDOXIN"/>
</dbReference>
<dbReference type="Pfam" id="PF00462">
    <property type="entry name" value="Glutaredoxin"/>
    <property type="match status" value="1"/>
</dbReference>
<dbReference type="RefSeq" id="WP_250250200.1">
    <property type="nucleotide sequence ID" value="NZ_CP097751.1"/>
</dbReference>
<dbReference type="PANTHER" id="PTHR45694:SF18">
    <property type="entry name" value="GLUTAREDOXIN-1-RELATED"/>
    <property type="match status" value="1"/>
</dbReference>
<keyword evidence="7" id="KW-0963">Cytoplasm</keyword>
<comment type="similarity">
    <text evidence="1 7">Belongs to the glutaredoxin family.</text>
</comment>
<evidence type="ECO:0000256" key="5">
    <source>
        <dbReference type="ARBA" id="ARBA00023157"/>
    </source>
</evidence>
<evidence type="ECO:0000256" key="2">
    <source>
        <dbReference type="ARBA" id="ARBA00022448"/>
    </source>
</evidence>
<dbReference type="PROSITE" id="PS00195">
    <property type="entry name" value="GLUTAREDOXIN_1"/>
    <property type="match status" value="1"/>
</dbReference>
<evidence type="ECO:0000256" key="4">
    <source>
        <dbReference type="ARBA" id="ARBA00023116"/>
    </source>
</evidence>
<dbReference type="InterPro" id="IPR036249">
    <property type="entry name" value="Thioredoxin-like_sf"/>
</dbReference>
<evidence type="ECO:0000313" key="9">
    <source>
        <dbReference type="EMBL" id="URJ27780.1"/>
    </source>
</evidence>
<dbReference type="AlphaFoldDB" id="A0AAE9I6R4"/>
<dbReference type="Proteomes" id="UP001056323">
    <property type="component" value="Chromosome"/>
</dbReference>
<dbReference type="EMBL" id="CP097751">
    <property type="protein sequence ID" value="URJ27780.1"/>
    <property type="molecule type" value="Genomic_DNA"/>
</dbReference>
<dbReference type="GO" id="GO:0009263">
    <property type="term" value="P:deoxyribonucleotide biosynthetic process"/>
    <property type="evidence" value="ECO:0007669"/>
    <property type="project" value="UniProtKB-KW"/>
</dbReference>
<dbReference type="InterPro" id="IPR014025">
    <property type="entry name" value="Glutaredoxin_subgr"/>
</dbReference>
<dbReference type="InterPro" id="IPR011767">
    <property type="entry name" value="GLR_AS"/>
</dbReference>
<protein>
    <recommendedName>
        <fullName evidence="7">Glutaredoxin</fullName>
    </recommendedName>
</protein>
<dbReference type="SUPFAM" id="SSF52833">
    <property type="entry name" value="Thioredoxin-like"/>
    <property type="match status" value="1"/>
</dbReference>
<evidence type="ECO:0000313" key="10">
    <source>
        <dbReference type="Proteomes" id="UP001056323"/>
    </source>
</evidence>
<keyword evidence="6 7" id="KW-0676">Redox-active center</keyword>
<evidence type="ECO:0000256" key="7">
    <source>
        <dbReference type="RuleBase" id="RU364065"/>
    </source>
</evidence>
<dbReference type="KEGG" id="bhb:M9394_01435"/>
<keyword evidence="2 7" id="KW-0813">Transport</keyword>
<dbReference type="GO" id="GO:0005737">
    <property type="term" value="C:cytoplasm"/>
    <property type="evidence" value="ECO:0007669"/>
    <property type="project" value="TreeGrafter"/>
</dbReference>
<keyword evidence="3 7" id="KW-0249">Electron transport</keyword>
<accession>A0AAE9I6R4</accession>
<dbReference type="CDD" id="cd03418">
    <property type="entry name" value="GRX_GRXb_1_3_like"/>
    <property type="match status" value="1"/>
</dbReference>
<dbReference type="GO" id="GO:0034599">
    <property type="term" value="P:cellular response to oxidative stress"/>
    <property type="evidence" value="ECO:0007669"/>
    <property type="project" value="TreeGrafter"/>
</dbReference>
<proteinExistence type="inferred from homology"/>
<dbReference type="NCBIfam" id="TIGR02181">
    <property type="entry name" value="GRX_bact"/>
    <property type="match status" value="1"/>
</dbReference>
<dbReference type="GO" id="GO:0045454">
    <property type="term" value="P:cell redox homeostasis"/>
    <property type="evidence" value="ECO:0007669"/>
    <property type="project" value="InterPro"/>
</dbReference>
<sequence length="91" mass="10240">MAYIEIYTKKNCPYCERAKALLTKKSLDFREISVDCSNLSDSISIEMRQRSGGRTTFPQIFIDGLHIGGSDDLVLLDAQGKLDLILINTNR</sequence>
<reference evidence="9" key="1">
    <citation type="submission" date="2022-05" db="EMBL/GenBank/DDBJ databases">
        <title>Impact of host demography and evolutionary history on endosymbiont molecular evolution: a test in carpenter ants (Genus Camponotus) and their Blochmannia endosymbionts.</title>
        <authorList>
            <person name="Manthey J.D."/>
            <person name="Giron J.C."/>
            <person name="Hruska J.P."/>
        </authorList>
    </citation>
    <scope>NUCLEOTIDE SEQUENCE</scope>
    <source>
        <strain evidence="9">C-049</strain>
    </source>
</reference>
<feature type="domain" description="Glutaredoxin" evidence="8">
    <location>
        <begin position="4"/>
        <end position="67"/>
    </location>
</feature>
<comment type="function">
    <text evidence="7">Has a glutathione-disulfide oxidoreductase activity in the presence of NADPH and glutathione reductase. Reduces low molecular weight disulfides and proteins.</text>
</comment>
<dbReference type="InterPro" id="IPR002109">
    <property type="entry name" value="Glutaredoxin"/>
</dbReference>
<evidence type="ECO:0000256" key="6">
    <source>
        <dbReference type="ARBA" id="ARBA00023284"/>
    </source>
</evidence>
<dbReference type="InterPro" id="IPR011900">
    <property type="entry name" value="GRX_bact"/>
</dbReference>
<evidence type="ECO:0000259" key="8">
    <source>
        <dbReference type="Pfam" id="PF00462"/>
    </source>
</evidence>
<dbReference type="PROSITE" id="PS51354">
    <property type="entry name" value="GLUTAREDOXIN_2"/>
    <property type="match status" value="1"/>
</dbReference>
<keyword evidence="5" id="KW-1015">Disulfide bond</keyword>
<gene>
    <name evidence="9" type="primary">grxC</name>
    <name evidence="9" type="ORF">M9394_01435</name>
</gene>